<protein>
    <recommendedName>
        <fullName evidence="5">FAD-binding PCMH-type domain-containing protein</fullName>
    </recommendedName>
</protein>
<keyword evidence="4" id="KW-0560">Oxidoreductase</keyword>
<dbReference type="InterPro" id="IPR006094">
    <property type="entry name" value="Oxid_FAD_bind_N"/>
</dbReference>
<keyword evidence="7" id="KW-1185">Reference proteome</keyword>
<name>A0AAN7UNV8_9PEZI</name>
<organism evidence="6 7">
    <name type="scientific">Xylaria bambusicola</name>
    <dbReference type="NCBI Taxonomy" id="326684"/>
    <lineage>
        <taxon>Eukaryota</taxon>
        <taxon>Fungi</taxon>
        <taxon>Dikarya</taxon>
        <taxon>Ascomycota</taxon>
        <taxon>Pezizomycotina</taxon>
        <taxon>Sordariomycetes</taxon>
        <taxon>Xylariomycetidae</taxon>
        <taxon>Xylariales</taxon>
        <taxon>Xylariaceae</taxon>
        <taxon>Xylaria</taxon>
    </lineage>
</organism>
<feature type="domain" description="FAD-binding PCMH-type" evidence="5">
    <location>
        <begin position="51"/>
        <end position="226"/>
    </location>
</feature>
<proteinExistence type="inferred from homology"/>
<dbReference type="EMBL" id="JAWHQM010000030">
    <property type="protein sequence ID" value="KAK5633223.1"/>
    <property type="molecule type" value="Genomic_DNA"/>
</dbReference>
<evidence type="ECO:0000313" key="7">
    <source>
        <dbReference type="Proteomes" id="UP001305414"/>
    </source>
</evidence>
<reference evidence="6 7" key="1">
    <citation type="submission" date="2023-10" db="EMBL/GenBank/DDBJ databases">
        <title>Draft genome sequence of Xylaria bambusicola isolate GMP-LS, the root and basal stem rot pathogen of sugarcane in Indonesia.</title>
        <authorList>
            <person name="Selvaraj P."/>
            <person name="Muralishankar V."/>
            <person name="Muruganantham S."/>
            <person name="Sp S."/>
            <person name="Haryani S."/>
            <person name="Lau K.J.X."/>
            <person name="Naqvi N.I."/>
        </authorList>
    </citation>
    <scope>NUCLEOTIDE SEQUENCE [LARGE SCALE GENOMIC DNA]</scope>
    <source>
        <strain evidence="6">GMP-LS</strain>
    </source>
</reference>
<evidence type="ECO:0000313" key="6">
    <source>
        <dbReference type="EMBL" id="KAK5633223.1"/>
    </source>
</evidence>
<dbReference type="AlphaFoldDB" id="A0AAN7UNV8"/>
<dbReference type="PROSITE" id="PS51387">
    <property type="entry name" value="FAD_PCMH"/>
    <property type="match status" value="1"/>
</dbReference>
<comment type="caution">
    <text evidence="6">The sequence shown here is derived from an EMBL/GenBank/DDBJ whole genome shotgun (WGS) entry which is preliminary data.</text>
</comment>
<gene>
    <name evidence="6" type="ORF">RRF57_008937</name>
</gene>
<dbReference type="SUPFAM" id="SSF56176">
    <property type="entry name" value="FAD-binding/transporter-associated domain-like"/>
    <property type="match status" value="1"/>
</dbReference>
<dbReference type="PANTHER" id="PTHR42973">
    <property type="entry name" value="BINDING OXIDOREDUCTASE, PUTATIVE (AFU_ORTHOLOGUE AFUA_1G17690)-RELATED"/>
    <property type="match status" value="1"/>
</dbReference>
<dbReference type="Gene3D" id="3.30.465.10">
    <property type="match status" value="1"/>
</dbReference>
<dbReference type="InterPro" id="IPR050416">
    <property type="entry name" value="FAD-linked_Oxidoreductase"/>
</dbReference>
<evidence type="ECO:0000256" key="4">
    <source>
        <dbReference type="ARBA" id="ARBA00023002"/>
    </source>
</evidence>
<sequence>MESHSNSLIPDAGTTIATIALLGALPRDRFVFKNDAGFDNLHQATYASALNSGLRPEFHVFPENAGEVSIFIKTIRKYVISYGVKFAIVSGGCLTARGCSSLDSGIVLNLSQLKCINLTTKGVEIGVGAKWGDVFLFLQHWTRACVGADDAGMGIGNGMSLDRGLSFMSPDGGLMCDNVRRCDVVMADGEVKRVHRSSFYALFDALRGGGNNFCIVTSILVRTFPHTQRIYGSTVKYDYKEFVRQISRLATVMEKEGRIKHADISMCFVCSNTSGRFGINYLKYNRQTEERTPPQVLEPFIPAGEQELGPEGLSDLIKGPDRTPGKRWAHMHTFVKPDFVLIRTGLDGFLNKANQLAQCEGSTYSYCLYPYDRDLVQNSYREDFSMNTAAMIMIVFRLEWKNGDDDDTILNEFRQVLEHIEHNARYRDVAVGFKNMSYSAHFQNPIASYSDAYKKTLRRMKKLYDPNNIFQRGVPGPWKLPTDDGTK</sequence>
<comment type="similarity">
    <text evidence="1">Belongs to the oxygen-dependent FAD-linked oxidoreductase family.</text>
</comment>
<dbReference type="GO" id="GO:0016491">
    <property type="term" value="F:oxidoreductase activity"/>
    <property type="evidence" value="ECO:0007669"/>
    <property type="project" value="UniProtKB-KW"/>
</dbReference>
<dbReference type="InterPro" id="IPR016169">
    <property type="entry name" value="FAD-bd_PCMH_sub2"/>
</dbReference>
<evidence type="ECO:0000256" key="1">
    <source>
        <dbReference type="ARBA" id="ARBA00005466"/>
    </source>
</evidence>
<evidence type="ECO:0000256" key="3">
    <source>
        <dbReference type="ARBA" id="ARBA00022827"/>
    </source>
</evidence>
<dbReference type="InterPro" id="IPR036318">
    <property type="entry name" value="FAD-bd_PCMH-like_sf"/>
</dbReference>
<accession>A0AAN7UNV8</accession>
<evidence type="ECO:0000256" key="2">
    <source>
        <dbReference type="ARBA" id="ARBA00022630"/>
    </source>
</evidence>
<dbReference type="GO" id="GO:0071949">
    <property type="term" value="F:FAD binding"/>
    <property type="evidence" value="ECO:0007669"/>
    <property type="project" value="InterPro"/>
</dbReference>
<dbReference type="Pfam" id="PF01565">
    <property type="entry name" value="FAD_binding_4"/>
    <property type="match status" value="1"/>
</dbReference>
<dbReference type="PANTHER" id="PTHR42973:SF22">
    <property type="entry name" value="FAD-BINDING PCMH-TYPE DOMAIN-CONTAINING PROTEIN-RELATED"/>
    <property type="match status" value="1"/>
</dbReference>
<keyword evidence="2" id="KW-0285">Flavoprotein</keyword>
<evidence type="ECO:0000259" key="5">
    <source>
        <dbReference type="PROSITE" id="PS51387"/>
    </source>
</evidence>
<dbReference type="InterPro" id="IPR016166">
    <property type="entry name" value="FAD-bd_PCMH"/>
</dbReference>
<dbReference type="Proteomes" id="UP001305414">
    <property type="component" value="Unassembled WGS sequence"/>
</dbReference>
<keyword evidence="3" id="KW-0274">FAD</keyword>